<name>A0A0A9DNV8_ARUDO</name>
<reference evidence="1" key="1">
    <citation type="submission" date="2014-09" db="EMBL/GenBank/DDBJ databases">
        <authorList>
            <person name="Magalhaes I.L.F."/>
            <person name="Oliveira U."/>
            <person name="Santos F.R."/>
            <person name="Vidigal T.H.D.A."/>
            <person name="Brescovit A.D."/>
            <person name="Santos A.J."/>
        </authorList>
    </citation>
    <scope>NUCLEOTIDE SEQUENCE</scope>
    <source>
        <tissue evidence="1">Shoot tissue taken approximately 20 cm above the soil surface</tissue>
    </source>
</reference>
<dbReference type="EMBL" id="GBRH01208419">
    <property type="protein sequence ID" value="JAD89476.1"/>
    <property type="molecule type" value="Transcribed_RNA"/>
</dbReference>
<evidence type="ECO:0000313" key="1">
    <source>
        <dbReference type="EMBL" id="JAD89476.1"/>
    </source>
</evidence>
<organism evidence="1">
    <name type="scientific">Arundo donax</name>
    <name type="common">Giant reed</name>
    <name type="synonym">Donax arundinaceus</name>
    <dbReference type="NCBI Taxonomy" id="35708"/>
    <lineage>
        <taxon>Eukaryota</taxon>
        <taxon>Viridiplantae</taxon>
        <taxon>Streptophyta</taxon>
        <taxon>Embryophyta</taxon>
        <taxon>Tracheophyta</taxon>
        <taxon>Spermatophyta</taxon>
        <taxon>Magnoliopsida</taxon>
        <taxon>Liliopsida</taxon>
        <taxon>Poales</taxon>
        <taxon>Poaceae</taxon>
        <taxon>PACMAD clade</taxon>
        <taxon>Arundinoideae</taxon>
        <taxon>Arundineae</taxon>
        <taxon>Arundo</taxon>
    </lineage>
</organism>
<accession>A0A0A9DNV8</accession>
<sequence length="35" mass="4036">MKALALSFIFSKTNPYSTPCILPRLNLNRRIKLKS</sequence>
<proteinExistence type="predicted"/>
<reference evidence="1" key="2">
    <citation type="journal article" date="2015" name="Data Brief">
        <title>Shoot transcriptome of the giant reed, Arundo donax.</title>
        <authorList>
            <person name="Barrero R.A."/>
            <person name="Guerrero F.D."/>
            <person name="Moolhuijzen P."/>
            <person name="Goolsby J.A."/>
            <person name="Tidwell J."/>
            <person name="Bellgard S.E."/>
            <person name="Bellgard M.I."/>
        </authorList>
    </citation>
    <scope>NUCLEOTIDE SEQUENCE</scope>
    <source>
        <tissue evidence="1">Shoot tissue taken approximately 20 cm above the soil surface</tissue>
    </source>
</reference>
<protein>
    <submittedName>
        <fullName evidence="1">Uncharacterized protein</fullName>
    </submittedName>
</protein>
<dbReference type="AlphaFoldDB" id="A0A0A9DNV8"/>